<keyword evidence="2 8" id="KW-0479">Metal-binding</keyword>
<evidence type="ECO:0000256" key="9">
    <source>
        <dbReference type="SAM" id="Coils"/>
    </source>
</evidence>
<dbReference type="InterPro" id="IPR032305">
    <property type="entry name" value="GTP-bd_M"/>
</dbReference>
<comment type="caution">
    <text evidence="11">The sequence shown here is derived from an EMBL/GenBank/DDBJ whole genome shotgun (WGS) entry which is preliminary data.</text>
</comment>
<dbReference type="Gene3D" id="3.40.50.11060">
    <property type="entry name" value="GTPase HflX, N-terminal domain"/>
    <property type="match status" value="1"/>
</dbReference>
<organism evidence="11 12">
    <name type="scientific">Arenimonas terrae</name>
    <dbReference type="NCBI Taxonomy" id="2546226"/>
    <lineage>
        <taxon>Bacteria</taxon>
        <taxon>Pseudomonadati</taxon>
        <taxon>Pseudomonadota</taxon>
        <taxon>Gammaproteobacteria</taxon>
        <taxon>Lysobacterales</taxon>
        <taxon>Lysobacteraceae</taxon>
        <taxon>Arenimonas</taxon>
    </lineage>
</organism>
<dbReference type="RefSeq" id="WP_139446358.1">
    <property type="nucleotide sequence ID" value="NZ_SMDR01000001.1"/>
</dbReference>
<dbReference type="GO" id="GO:0003924">
    <property type="term" value="F:GTPase activity"/>
    <property type="evidence" value="ECO:0007669"/>
    <property type="project" value="UniProtKB-UniRule"/>
</dbReference>
<evidence type="ECO:0000259" key="10">
    <source>
        <dbReference type="PROSITE" id="PS51705"/>
    </source>
</evidence>
<evidence type="ECO:0000256" key="4">
    <source>
        <dbReference type="ARBA" id="ARBA00022842"/>
    </source>
</evidence>
<reference evidence="11 12" key="1">
    <citation type="submission" date="2019-03" db="EMBL/GenBank/DDBJ databases">
        <title>Arenimonas daejeonensis sp. nov., isolated from compost.</title>
        <authorList>
            <person name="Jeon C.O."/>
        </authorList>
    </citation>
    <scope>NUCLEOTIDE SEQUENCE [LARGE SCALE GENOMIC DNA]</scope>
    <source>
        <strain evidence="11 12">R29</strain>
    </source>
</reference>
<dbReference type="InterPro" id="IPR030394">
    <property type="entry name" value="G_HFLX_dom"/>
</dbReference>
<dbReference type="CDD" id="cd01878">
    <property type="entry name" value="HflX"/>
    <property type="match status" value="1"/>
</dbReference>
<dbReference type="PRINTS" id="PR00326">
    <property type="entry name" value="GTP1OBG"/>
</dbReference>
<comment type="subcellular location">
    <subcellularLocation>
        <location evidence="6">Cytoplasm</location>
    </subcellularLocation>
    <text evidence="6">May associate with membranes.</text>
</comment>
<feature type="binding site" evidence="7">
    <location>
        <begin position="341"/>
        <end position="343"/>
    </location>
    <ligand>
        <name>GTP</name>
        <dbReference type="ChEBI" id="CHEBI:37565"/>
    </ligand>
</feature>
<name>A0A5C4RW28_9GAMM</name>
<dbReference type="EMBL" id="SMDR01000001">
    <property type="protein sequence ID" value="TNJ35175.1"/>
    <property type="molecule type" value="Genomic_DNA"/>
</dbReference>
<dbReference type="PANTHER" id="PTHR10229">
    <property type="entry name" value="GTP-BINDING PROTEIN HFLX"/>
    <property type="match status" value="1"/>
</dbReference>
<dbReference type="InterPro" id="IPR025121">
    <property type="entry name" value="GTPase_HflX_N"/>
</dbReference>
<dbReference type="InterPro" id="IPR027417">
    <property type="entry name" value="P-loop_NTPase"/>
</dbReference>
<dbReference type="Pfam" id="PF13167">
    <property type="entry name" value="GTP-bdg_N"/>
    <property type="match status" value="1"/>
</dbReference>
<gene>
    <name evidence="6 11" type="primary">hflX</name>
    <name evidence="11" type="ORF">E1B00_05285</name>
</gene>
<evidence type="ECO:0000256" key="1">
    <source>
        <dbReference type="ARBA" id="ARBA00022490"/>
    </source>
</evidence>
<feature type="binding site" evidence="7">
    <location>
        <begin position="316"/>
        <end position="319"/>
    </location>
    <ligand>
        <name>GTP</name>
        <dbReference type="ChEBI" id="CHEBI:37565"/>
    </ligand>
</feature>
<comment type="cofactor">
    <cofactor evidence="8">
        <name>Mg(2+)</name>
        <dbReference type="ChEBI" id="CHEBI:18420"/>
    </cofactor>
</comment>
<dbReference type="PROSITE" id="PS51705">
    <property type="entry name" value="G_HFLX"/>
    <property type="match status" value="1"/>
</dbReference>
<dbReference type="OrthoDB" id="9812272at2"/>
<dbReference type="FunFam" id="3.40.50.300:FF:000173">
    <property type="entry name" value="GTPase HflX"/>
    <property type="match status" value="1"/>
</dbReference>
<keyword evidence="3 6" id="KW-0547">Nucleotide-binding</keyword>
<feature type="binding site" evidence="8">
    <location>
        <position position="212"/>
    </location>
    <ligand>
        <name>Mg(2+)</name>
        <dbReference type="ChEBI" id="CHEBI:18420"/>
    </ligand>
</feature>
<dbReference type="SUPFAM" id="SSF52540">
    <property type="entry name" value="P-loop containing nucleoside triphosphate hydrolases"/>
    <property type="match status" value="1"/>
</dbReference>
<dbReference type="NCBIfam" id="NF008280">
    <property type="entry name" value="PRK11058.1"/>
    <property type="match status" value="1"/>
</dbReference>
<feature type="binding site" evidence="7">
    <location>
        <begin position="230"/>
        <end position="234"/>
    </location>
    <ligand>
        <name>GTP</name>
        <dbReference type="ChEBI" id="CHEBI:37565"/>
    </ligand>
</feature>
<feature type="binding site" evidence="7">
    <location>
        <begin position="205"/>
        <end position="212"/>
    </location>
    <ligand>
        <name>GTP</name>
        <dbReference type="ChEBI" id="CHEBI:37565"/>
    </ligand>
</feature>
<dbReference type="GO" id="GO:0043022">
    <property type="term" value="F:ribosome binding"/>
    <property type="evidence" value="ECO:0007669"/>
    <property type="project" value="TreeGrafter"/>
</dbReference>
<comment type="similarity">
    <text evidence="6">Belongs to the TRAFAC class OBG-HflX-like GTPase superfamily. HflX GTPase family.</text>
</comment>
<dbReference type="Gene3D" id="3.40.50.300">
    <property type="entry name" value="P-loop containing nucleotide triphosphate hydrolases"/>
    <property type="match status" value="1"/>
</dbReference>
<evidence type="ECO:0000313" key="11">
    <source>
        <dbReference type="EMBL" id="TNJ35175.1"/>
    </source>
</evidence>
<feature type="coiled-coil region" evidence="9">
    <location>
        <begin position="158"/>
        <end position="192"/>
    </location>
</feature>
<evidence type="ECO:0000256" key="8">
    <source>
        <dbReference type="PIRSR" id="PIRSR006809-2"/>
    </source>
</evidence>
<dbReference type="Gene3D" id="6.10.250.2860">
    <property type="match status" value="1"/>
</dbReference>
<evidence type="ECO:0000256" key="3">
    <source>
        <dbReference type="ARBA" id="ARBA00022741"/>
    </source>
</evidence>
<accession>A0A5C4RW28</accession>
<protein>
    <recommendedName>
        <fullName evidence="6">GTPase HflX</fullName>
    </recommendedName>
    <alternativeName>
        <fullName evidence="6">GTP-binding protein HflX</fullName>
    </alternativeName>
</protein>
<dbReference type="PIRSF" id="PIRSF006809">
    <property type="entry name" value="GTP-binding_hflX_prd"/>
    <property type="match status" value="1"/>
</dbReference>
<dbReference type="HAMAP" id="MF_00900">
    <property type="entry name" value="GTPase_HflX"/>
    <property type="match status" value="1"/>
</dbReference>
<evidence type="ECO:0000256" key="2">
    <source>
        <dbReference type="ARBA" id="ARBA00022723"/>
    </source>
</evidence>
<dbReference type="GO" id="GO:0005737">
    <property type="term" value="C:cytoplasm"/>
    <property type="evidence" value="ECO:0007669"/>
    <property type="project" value="UniProtKB-SubCell"/>
</dbReference>
<dbReference type="GO" id="GO:0005525">
    <property type="term" value="F:GTP binding"/>
    <property type="evidence" value="ECO:0007669"/>
    <property type="project" value="UniProtKB-UniRule"/>
</dbReference>
<comment type="subunit">
    <text evidence="6">Monomer. Associates with the 50S ribosomal subunit.</text>
</comment>
<dbReference type="PANTHER" id="PTHR10229:SF0">
    <property type="entry name" value="GTP-BINDING PROTEIN 6-RELATED"/>
    <property type="match status" value="1"/>
</dbReference>
<dbReference type="InterPro" id="IPR042108">
    <property type="entry name" value="GTPase_HflX_N_sf"/>
</dbReference>
<evidence type="ECO:0000256" key="7">
    <source>
        <dbReference type="PIRSR" id="PIRSR006809-1"/>
    </source>
</evidence>
<dbReference type="AlphaFoldDB" id="A0A5C4RW28"/>
<dbReference type="Pfam" id="PF16360">
    <property type="entry name" value="GTP-bdg_M"/>
    <property type="match status" value="1"/>
</dbReference>
<keyword evidence="5 6" id="KW-0342">GTP-binding</keyword>
<dbReference type="InterPro" id="IPR016496">
    <property type="entry name" value="GTPase_HflX"/>
</dbReference>
<feature type="domain" description="Hflx-type G" evidence="10">
    <location>
        <begin position="199"/>
        <end position="363"/>
    </location>
</feature>
<dbReference type="NCBIfam" id="TIGR03156">
    <property type="entry name" value="GTP_HflX"/>
    <property type="match status" value="1"/>
</dbReference>
<dbReference type="Pfam" id="PF01926">
    <property type="entry name" value="MMR_HSR1"/>
    <property type="match status" value="1"/>
</dbReference>
<keyword evidence="12" id="KW-1185">Reference proteome</keyword>
<dbReference type="GO" id="GO:0046872">
    <property type="term" value="F:metal ion binding"/>
    <property type="evidence" value="ECO:0007669"/>
    <property type="project" value="UniProtKB-KW"/>
</dbReference>
<evidence type="ECO:0000313" key="12">
    <source>
        <dbReference type="Proteomes" id="UP000305760"/>
    </source>
</evidence>
<dbReference type="FunFam" id="3.40.50.11060:FF:000001">
    <property type="entry name" value="GTPase HflX"/>
    <property type="match status" value="1"/>
</dbReference>
<evidence type="ECO:0000256" key="6">
    <source>
        <dbReference type="HAMAP-Rule" id="MF_00900"/>
    </source>
</evidence>
<evidence type="ECO:0000256" key="5">
    <source>
        <dbReference type="ARBA" id="ARBA00023134"/>
    </source>
</evidence>
<keyword evidence="9" id="KW-0175">Coiled coil</keyword>
<dbReference type="InterPro" id="IPR006073">
    <property type="entry name" value="GTP-bd"/>
</dbReference>
<comment type="function">
    <text evidence="6">GTPase that associates with the 50S ribosomal subunit and may have a role during protein synthesis or ribosome biogenesis.</text>
</comment>
<keyword evidence="4 8" id="KW-0460">Magnesium</keyword>
<proteinExistence type="inferred from homology"/>
<sequence>MFERARKGERALLIQPHAPGQQDPALLEEFSELARSAGATVVGTVMARVEKPNAAYYIGTGKLEEVQSACEATGADLVLVNHLLTPGQERNLEKVLKRRVVDRTGLILDIFAQRAATHEGKLQVELAQLKHWATRLVRGWTHLERQRGGAIGLRGPGETQLELDKRMLQKKLESLQARLDKVEVQRTQMRRARIRNEVPRVALVGYTNAGKSTLFNALTGSGVYADDRLFATLDPTVRRVDGVAPLVLSDTVGFVRDLPHELVAAFRSTLAEAREADLLLHVIDAADELRDERIGQVDKVLEEIGAGDIPQVLVFNKIDRIEGAQPRLDPEVEGRERAWLSARDGLGLDLLRDLLIRRFAERRFSGELQLAADHGRLRARLHAAGAVRSEQADESGWRLALDLPWAAAERLAAEPGGHPLHALLLVAPGAPTYNPDTD</sequence>
<feature type="binding site" evidence="7">
    <location>
        <begin position="250"/>
        <end position="253"/>
    </location>
    <ligand>
        <name>GTP</name>
        <dbReference type="ChEBI" id="CHEBI:37565"/>
    </ligand>
</feature>
<feature type="binding site" evidence="8">
    <location>
        <position position="232"/>
    </location>
    <ligand>
        <name>Mg(2+)</name>
        <dbReference type="ChEBI" id="CHEBI:18420"/>
    </ligand>
</feature>
<dbReference type="Proteomes" id="UP000305760">
    <property type="component" value="Unassembled WGS sequence"/>
</dbReference>
<keyword evidence="1 6" id="KW-0963">Cytoplasm</keyword>